<dbReference type="PANTHER" id="PTHR12358:SF54">
    <property type="entry name" value="SPHINGOSINE KINASE RELATED PROTEIN"/>
    <property type="match status" value="1"/>
</dbReference>
<keyword evidence="2" id="KW-0547">Nucleotide-binding</keyword>
<dbReference type="EMBL" id="JABKKE010000002">
    <property type="protein sequence ID" value="NPE13166.1"/>
    <property type="molecule type" value="Genomic_DNA"/>
</dbReference>
<evidence type="ECO:0000313" key="7">
    <source>
        <dbReference type="EMBL" id="NPE13166.1"/>
    </source>
</evidence>
<dbReference type="RefSeq" id="WP_172176775.1">
    <property type="nucleotide sequence ID" value="NZ_CASGIA010000001.1"/>
</dbReference>
<sequence length="311" mass="35525">MAIETSRWGVLYCPKSGFSRGRKQWAKIKRALDARGVLYDFVQSENEDSVERLMRMLVNNGYNTIIVAGGDSALNDAVNCLMNVEKQVRDRVVLGVIPNGVVNDFARFWNFKESDVQQTVDWLIKRRVRKVDLGCVRYTNKRGEKCHRYFLNCINIGLIADIMNLRRQTRSLLGSRTLSFAVSLLLMFFHRLDYKMQLKINSEVVKRRVMNVCVGSGPGYGQTPNAVPYNGMVDVSVVYSPKIIQLFVGIWLLFTGRFLSHHSVHAYRTDEVHVIEAKHAMLGIDGRLMSTPVGSYWINVDKEVINFLIPD</sequence>
<comment type="caution">
    <text evidence="7">The sequence shown here is derived from an EMBL/GenBank/DDBJ whole genome shotgun (WGS) entry which is preliminary data.</text>
</comment>
<evidence type="ECO:0000256" key="1">
    <source>
        <dbReference type="ARBA" id="ARBA00022679"/>
    </source>
</evidence>
<dbReference type="GeneID" id="82156583"/>
<feature type="transmembrane region" description="Helical" evidence="5">
    <location>
        <begin position="243"/>
        <end position="260"/>
    </location>
</feature>
<dbReference type="Gene3D" id="3.40.50.10330">
    <property type="entry name" value="Probable inorganic polyphosphate/atp-NAD kinase, domain 1"/>
    <property type="match status" value="1"/>
</dbReference>
<keyword evidence="5" id="KW-1133">Transmembrane helix</keyword>
<feature type="transmembrane region" description="Helical" evidence="5">
    <location>
        <begin position="173"/>
        <end position="192"/>
    </location>
</feature>
<reference evidence="7 8" key="1">
    <citation type="submission" date="2020-05" db="EMBL/GenBank/DDBJ databases">
        <title>Distinct polysaccharide utilization as determinants for interspecies competition between intestinal Prevotella spp.</title>
        <authorList>
            <person name="Galvez E.J.C."/>
            <person name="Iljazovic A."/>
            <person name="Strowig T."/>
        </authorList>
    </citation>
    <scope>NUCLEOTIDE SEQUENCE [LARGE SCALE GENOMIC DNA]</scope>
    <source>
        <strain evidence="7 8">PROD</strain>
    </source>
</reference>
<keyword evidence="3 7" id="KW-0418">Kinase</keyword>
<name>A0ABX2ARI2_9BACT</name>
<organism evidence="7 8">
    <name type="scientific">Xylanibacter rodentium</name>
    <dbReference type="NCBI Taxonomy" id="2736289"/>
    <lineage>
        <taxon>Bacteria</taxon>
        <taxon>Pseudomonadati</taxon>
        <taxon>Bacteroidota</taxon>
        <taxon>Bacteroidia</taxon>
        <taxon>Bacteroidales</taxon>
        <taxon>Prevotellaceae</taxon>
        <taxon>Xylanibacter</taxon>
    </lineage>
</organism>
<keyword evidence="5" id="KW-0812">Transmembrane</keyword>
<evidence type="ECO:0000256" key="4">
    <source>
        <dbReference type="ARBA" id="ARBA00022840"/>
    </source>
</evidence>
<gene>
    <name evidence="7" type="ORF">HPS55_02280</name>
</gene>
<dbReference type="InterPro" id="IPR016064">
    <property type="entry name" value="NAD/diacylglycerol_kinase_sf"/>
</dbReference>
<evidence type="ECO:0000256" key="3">
    <source>
        <dbReference type="ARBA" id="ARBA00022777"/>
    </source>
</evidence>
<dbReference type="Pfam" id="PF00781">
    <property type="entry name" value="DAGK_cat"/>
    <property type="match status" value="1"/>
</dbReference>
<protein>
    <submittedName>
        <fullName evidence="7">Lipid kinase</fullName>
    </submittedName>
</protein>
<dbReference type="Gene3D" id="2.60.200.40">
    <property type="match status" value="1"/>
</dbReference>
<dbReference type="PROSITE" id="PS50146">
    <property type="entry name" value="DAGK"/>
    <property type="match status" value="1"/>
</dbReference>
<keyword evidence="1" id="KW-0808">Transferase</keyword>
<dbReference type="PANTHER" id="PTHR12358">
    <property type="entry name" value="SPHINGOSINE KINASE"/>
    <property type="match status" value="1"/>
</dbReference>
<feature type="domain" description="DAGKc" evidence="6">
    <location>
        <begin position="3"/>
        <end position="140"/>
    </location>
</feature>
<evidence type="ECO:0000313" key="8">
    <source>
        <dbReference type="Proteomes" id="UP001193734"/>
    </source>
</evidence>
<dbReference type="Pfam" id="PF19279">
    <property type="entry name" value="YegS_C"/>
    <property type="match status" value="1"/>
</dbReference>
<evidence type="ECO:0000256" key="2">
    <source>
        <dbReference type="ARBA" id="ARBA00022741"/>
    </source>
</evidence>
<dbReference type="InterPro" id="IPR017438">
    <property type="entry name" value="ATP-NAD_kinase_N"/>
</dbReference>
<evidence type="ECO:0000259" key="6">
    <source>
        <dbReference type="PROSITE" id="PS50146"/>
    </source>
</evidence>
<evidence type="ECO:0000256" key="5">
    <source>
        <dbReference type="SAM" id="Phobius"/>
    </source>
</evidence>
<dbReference type="InterPro" id="IPR001206">
    <property type="entry name" value="Diacylglycerol_kinase_cat_dom"/>
</dbReference>
<dbReference type="GO" id="GO:0016301">
    <property type="term" value="F:kinase activity"/>
    <property type="evidence" value="ECO:0007669"/>
    <property type="project" value="UniProtKB-KW"/>
</dbReference>
<accession>A0ABX2ARI2</accession>
<keyword evidence="4" id="KW-0067">ATP-binding</keyword>
<dbReference type="InterPro" id="IPR050187">
    <property type="entry name" value="Lipid_Phosphate_FormReg"/>
</dbReference>
<dbReference type="SUPFAM" id="SSF111331">
    <property type="entry name" value="NAD kinase/diacylglycerol kinase-like"/>
    <property type="match status" value="1"/>
</dbReference>
<keyword evidence="5" id="KW-0472">Membrane</keyword>
<keyword evidence="8" id="KW-1185">Reference proteome</keyword>
<dbReference type="Proteomes" id="UP001193734">
    <property type="component" value="Unassembled WGS sequence"/>
</dbReference>
<dbReference type="InterPro" id="IPR045540">
    <property type="entry name" value="YegS/DAGK_C"/>
</dbReference>
<proteinExistence type="predicted"/>